<dbReference type="InterPro" id="IPR003960">
    <property type="entry name" value="ATPase_AAA_CS"/>
</dbReference>
<dbReference type="Proteomes" id="UP000694005">
    <property type="component" value="Chromosome A07"/>
</dbReference>
<evidence type="ECO:0000256" key="5">
    <source>
        <dbReference type="ARBA" id="ARBA00022842"/>
    </source>
</evidence>
<dbReference type="InterPro" id="IPR050747">
    <property type="entry name" value="Mitochondrial_chaperone_BCS1"/>
</dbReference>
<protein>
    <recommendedName>
        <fullName evidence="8">AAA+ ATPase domain-containing protein</fullName>
    </recommendedName>
</protein>
<dbReference type="InterPro" id="IPR025753">
    <property type="entry name" value="AAA_N_dom"/>
</dbReference>
<dbReference type="InterPro" id="IPR058017">
    <property type="entry name" value="At3g28540-like_C"/>
</dbReference>
<dbReference type="AlphaFoldDB" id="A0A3P6B2F7"/>
<name>A0A3P6B2F7_BRACM</name>
<evidence type="ECO:0000256" key="6">
    <source>
        <dbReference type="ARBA" id="ARBA00049360"/>
    </source>
</evidence>
<comment type="cofactor">
    <cofactor evidence="1">
        <name>Mg(2+)</name>
        <dbReference type="ChEBI" id="CHEBI:18420"/>
    </cofactor>
</comment>
<dbReference type="PANTHER" id="PTHR23070">
    <property type="entry name" value="BCS1 AAA-TYPE ATPASE"/>
    <property type="match status" value="1"/>
</dbReference>
<dbReference type="GO" id="GO:0016887">
    <property type="term" value="F:ATP hydrolysis activity"/>
    <property type="evidence" value="ECO:0007669"/>
    <property type="project" value="InterPro"/>
</dbReference>
<accession>A0A3P6B2F7</accession>
<evidence type="ECO:0000256" key="1">
    <source>
        <dbReference type="ARBA" id="ARBA00001946"/>
    </source>
</evidence>
<dbReference type="SMART" id="SM00382">
    <property type="entry name" value="AAA"/>
    <property type="match status" value="1"/>
</dbReference>
<evidence type="ECO:0000256" key="7">
    <source>
        <dbReference type="RuleBase" id="RU003651"/>
    </source>
</evidence>
<evidence type="ECO:0000256" key="3">
    <source>
        <dbReference type="ARBA" id="ARBA00022801"/>
    </source>
</evidence>
<evidence type="ECO:0000313" key="10">
    <source>
        <dbReference type="EMBL" id="VDC97447.1"/>
    </source>
</evidence>
<dbReference type="EMBL" id="LS974623">
    <property type="protein sequence ID" value="CAG7901796.1"/>
    <property type="molecule type" value="Genomic_DNA"/>
</dbReference>
<dbReference type="Gene3D" id="6.10.280.40">
    <property type="match status" value="1"/>
</dbReference>
<dbReference type="SUPFAM" id="SSF52540">
    <property type="entry name" value="P-loop containing nucleoside triphosphate hydrolases"/>
    <property type="match status" value="1"/>
</dbReference>
<comment type="catalytic activity">
    <reaction evidence="6">
        <text>ATP + H2O = ADP + phosphate + H(+)</text>
        <dbReference type="Rhea" id="RHEA:13065"/>
        <dbReference type="ChEBI" id="CHEBI:15377"/>
        <dbReference type="ChEBI" id="CHEBI:15378"/>
        <dbReference type="ChEBI" id="CHEBI:30616"/>
        <dbReference type="ChEBI" id="CHEBI:43474"/>
        <dbReference type="ChEBI" id="CHEBI:456216"/>
    </reaction>
</comment>
<dbReference type="Pfam" id="PF00004">
    <property type="entry name" value="AAA"/>
    <property type="match status" value="1"/>
</dbReference>
<evidence type="ECO:0000259" key="8">
    <source>
        <dbReference type="SMART" id="SM00382"/>
    </source>
</evidence>
<sequence>MMMKGDTLGSLGSSLAGLFFIWATIQRVLPDHLKIATKEFFLSAIQQFSFFQRLSDHFTSFFSPYVEINFPELQGLQFNQAYSAINAYLVSKGIDKANRLRASQVRDTKGLVLKREDTTKNDEYKGFKVWWKNVTSPDGDKSYQLTFHSRARSVITTSYIQYVVEEGTLLHTKNKKMKLFSNEKSIWRINDFEHPASFRTFAMDPEKKQEIIDDLLAFINGKEYYKKIGKAWKRGYLLYGPPGTGKSTMIAAMANLLNYCIYDLDLTSVHNNLDLKKLLTTTFSRSIIVIEDIDCSVNLTGNRIQKDNLRMNEEQSKEVNSVTLSGLLNFIDGIWSACGQERIIVFTTNHLQKLDPALIRRGRMDMRIELSYCTYEAFKVLAKNYLDLCDDHHPLFEKIKTLLEGTMITPADLAETLMARNQIIDVDGSLNSLIQTLERMNNYQRRQHYEHKEKQDRKKHKKYNIFGSLCSKS</sequence>
<dbReference type="GO" id="GO:0006950">
    <property type="term" value="P:response to stress"/>
    <property type="evidence" value="ECO:0007669"/>
    <property type="project" value="UniProtKB-ARBA"/>
</dbReference>
<evidence type="ECO:0000256" key="4">
    <source>
        <dbReference type="ARBA" id="ARBA00022840"/>
    </source>
</evidence>
<dbReference type="EMBL" id="LR031574">
    <property type="protein sequence ID" value="VDC97447.1"/>
    <property type="molecule type" value="Genomic_DNA"/>
</dbReference>
<dbReference type="CDD" id="cd19510">
    <property type="entry name" value="RecA-like_BCS1"/>
    <property type="match status" value="1"/>
</dbReference>
<evidence type="ECO:0000256" key="2">
    <source>
        <dbReference type="ARBA" id="ARBA00007448"/>
    </source>
</evidence>
<dbReference type="PROSITE" id="PS00674">
    <property type="entry name" value="AAA"/>
    <property type="match status" value="1"/>
</dbReference>
<comment type="similarity">
    <text evidence="2">Belongs to the AAA ATPase family. BCS1 subfamily.</text>
</comment>
<dbReference type="Gramene" id="A07p14400.2_BraZ1">
    <property type="protein sequence ID" value="A07p14400.2_BraZ1.CDS.1"/>
    <property type="gene ID" value="A07g14400.2_BraZ1"/>
</dbReference>
<organism evidence="10">
    <name type="scientific">Brassica campestris</name>
    <name type="common">Field mustard</name>
    <dbReference type="NCBI Taxonomy" id="3711"/>
    <lineage>
        <taxon>Eukaryota</taxon>
        <taxon>Viridiplantae</taxon>
        <taxon>Streptophyta</taxon>
        <taxon>Embryophyta</taxon>
        <taxon>Tracheophyta</taxon>
        <taxon>Spermatophyta</taxon>
        <taxon>Magnoliopsida</taxon>
        <taxon>eudicotyledons</taxon>
        <taxon>Gunneridae</taxon>
        <taxon>Pentapetalae</taxon>
        <taxon>rosids</taxon>
        <taxon>malvids</taxon>
        <taxon>Brassicales</taxon>
        <taxon>Brassicaceae</taxon>
        <taxon>Brassiceae</taxon>
        <taxon>Brassica</taxon>
    </lineage>
</organism>
<keyword evidence="7" id="KW-0547">Nucleotide-binding</keyword>
<dbReference type="GO" id="GO:0005524">
    <property type="term" value="F:ATP binding"/>
    <property type="evidence" value="ECO:0007669"/>
    <property type="project" value="UniProtKB-KW"/>
</dbReference>
<keyword evidence="3" id="KW-0378">Hydrolase</keyword>
<keyword evidence="4 7" id="KW-0067">ATP-binding</keyword>
<dbReference type="Pfam" id="PF25568">
    <property type="entry name" value="AAA_lid_At3g28540"/>
    <property type="match status" value="1"/>
</dbReference>
<proteinExistence type="inferred from homology"/>
<dbReference type="Gene3D" id="3.40.50.300">
    <property type="entry name" value="P-loop containing nucleotide triphosphate hydrolases"/>
    <property type="match status" value="1"/>
</dbReference>
<dbReference type="InterPro" id="IPR003959">
    <property type="entry name" value="ATPase_AAA_core"/>
</dbReference>
<dbReference type="InterPro" id="IPR003593">
    <property type="entry name" value="AAA+_ATPase"/>
</dbReference>
<gene>
    <name evidence="10" type="ORF">BRAA07T29030Z</name>
    <name evidence="9" type="ORF">BRAPAZ1V2_A07P14400.2</name>
</gene>
<keyword evidence="5" id="KW-0460">Magnesium</keyword>
<dbReference type="InterPro" id="IPR027417">
    <property type="entry name" value="P-loop_NTPase"/>
</dbReference>
<feature type="domain" description="AAA+ ATPase" evidence="8">
    <location>
        <begin position="232"/>
        <end position="374"/>
    </location>
</feature>
<evidence type="ECO:0000313" key="9">
    <source>
        <dbReference type="EMBL" id="CAG7901796.1"/>
    </source>
</evidence>
<reference evidence="10" key="1">
    <citation type="submission" date="2018-11" db="EMBL/GenBank/DDBJ databases">
        <authorList>
            <consortium name="Genoscope - CEA"/>
            <person name="William W."/>
        </authorList>
    </citation>
    <scope>NUCLEOTIDE SEQUENCE</scope>
</reference>
<dbReference type="Pfam" id="PF14363">
    <property type="entry name" value="AAA_assoc"/>
    <property type="match status" value="1"/>
</dbReference>